<dbReference type="OrthoDB" id="2682915at2759"/>
<protein>
    <submittedName>
        <fullName evidence="1">Uncharacterized protein</fullName>
    </submittedName>
</protein>
<dbReference type="RefSeq" id="XP_041160124.1">
    <property type="nucleotide sequence ID" value="XM_041310699.1"/>
</dbReference>
<evidence type="ECO:0000313" key="1">
    <source>
        <dbReference type="EMBL" id="KAG1793726.1"/>
    </source>
</evidence>
<proteinExistence type="predicted"/>
<evidence type="ECO:0000313" key="2">
    <source>
        <dbReference type="Proteomes" id="UP000719766"/>
    </source>
</evidence>
<gene>
    <name evidence="1" type="ORF">HD556DRAFT_469962</name>
</gene>
<accession>A0A9P7DGV5</accession>
<reference evidence="1" key="1">
    <citation type="journal article" date="2020" name="New Phytol.">
        <title>Comparative genomics reveals dynamic genome evolution in host specialist ectomycorrhizal fungi.</title>
        <authorList>
            <person name="Lofgren L.A."/>
            <person name="Nguyen N.H."/>
            <person name="Vilgalys R."/>
            <person name="Ruytinx J."/>
            <person name="Liao H.L."/>
            <person name="Branco S."/>
            <person name="Kuo A."/>
            <person name="LaButti K."/>
            <person name="Lipzen A."/>
            <person name="Andreopoulos W."/>
            <person name="Pangilinan J."/>
            <person name="Riley R."/>
            <person name="Hundley H."/>
            <person name="Na H."/>
            <person name="Barry K."/>
            <person name="Grigoriev I.V."/>
            <person name="Stajich J.E."/>
            <person name="Kennedy P.G."/>
        </authorList>
    </citation>
    <scope>NUCLEOTIDE SEQUENCE</scope>
    <source>
        <strain evidence="1">S12</strain>
    </source>
</reference>
<keyword evidence="2" id="KW-1185">Reference proteome</keyword>
<comment type="caution">
    <text evidence="1">The sequence shown here is derived from an EMBL/GenBank/DDBJ whole genome shotgun (WGS) entry which is preliminary data.</text>
</comment>
<dbReference type="Proteomes" id="UP000719766">
    <property type="component" value="Unassembled WGS sequence"/>
</dbReference>
<sequence length="84" mass="9781">MIFDQPLSRVRLDVVIPGSDETVHHYLFDCPQYAQERHQLANTLRRQATSISFILTAEEATKPLMRYIRKTGRFKPTFGEISDK</sequence>
<dbReference type="GeneID" id="64604463"/>
<name>A0A9P7DGV5_9AGAM</name>
<organism evidence="1 2">
    <name type="scientific">Suillus plorans</name>
    <dbReference type="NCBI Taxonomy" id="116603"/>
    <lineage>
        <taxon>Eukaryota</taxon>
        <taxon>Fungi</taxon>
        <taxon>Dikarya</taxon>
        <taxon>Basidiomycota</taxon>
        <taxon>Agaricomycotina</taxon>
        <taxon>Agaricomycetes</taxon>
        <taxon>Agaricomycetidae</taxon>
        <taxon>Boletales</taxon>
        <taxon>Suillineae</taxon>
        <taxon>Suillaceae</taxon>
        <taxon>Suillus</taxon>
    </lineage>
</organism>
<dbReference type="EMBL" id="JABBWE010000029">
    <property type="protein sequence ID" value="KAG1793726.1"/>
    <property type="molecule type" value="Genomic_DNA"/>
</dbReference>
<dbReference type="AlphaFoldDB" id="A0A9P7DGV5"/>